<evidence type="ECO:0000256" key="1">
    <source>
        <dbReference type="ARBA" id="ARBA00004604"/>
    </source>
</evidence>
<evidence type="ECO:0000256" key="2">
    <source>
        <dbReference type="ARBA" id="ARBA00005264"/>
    </source>
</evidence>
<feature type="compositionally biased region" description="Basic and acidic residues" evidence="6">
    <location>
        <begin position="743"/>
        <end position="758"/>
    </location>
</feature>
<feature type="compositionally biased region" description="Acidic residues" evidence="6">
    <location>
        <begin position="617"/>
        <end position="645"/>
    </location>
</feature>
<dbReference type="AlphaFoldDB" id="A0A1I7ZKS1"/>
<accession>A0A1I7ZKS1</accession>
<dbReference type="GO" id="GO:0030686">
    <property type="term" value="C:90S preribosome"/>
    <property type="evidence" value="ECO:0007669"/>
    <property type="project" value="TreeGrafter"/>
</dbReference>
<reference evidence="11" key="1">
    <citation type="submission" date="2016-11" db="UniProtKB">
        <authorList>
            <consortium name="WormBaseParasite"/>
        </authorList>
    </citation>
    <scope>IDENTIFICATION</scope>
</reference>
<dbReference type="WBParaSite" id="L893_g27184.t1">
    <property type="protein sequence ID" value="L893_g27184.t1"/>
    <property type="gene ID" value="L893_g27184"/>
</dbReference>
<feature type="region of interest" description="Disordered" evidence="6">
    <location>
        <begin position="599"/>
        <end position="665"/>
    </location>
</feature>
<keyword evidence="3" id="KW-0853">WD repeat</keyword>
<keyword evidence="10" id="KW-1185">Reference proteome</keyword>
<feature type="domain" description="Nucleolar protein 10-like N-terminal" evidence="9">
    <location>
        <begin position="52"/>
        <end position="421"/>
    </location>
</feature>
<dbReference type="Pfam" id="PF23098">
    <property type="entry name" value="Beta-prop_NOL10_N"/>
    <property type="match status" value="1"/>
</dbReference>
<dbReference type="Pfam" id="PF23097">
    <property type="entry name" value="NOL10_2nd"/>
    <property type="match status" value="1"/>
</dbReference>
<protein>
    <submittedName>
        <fullName evidence="11">NUC153 domain-containing protein</fullName>
    </submittedName>
</protein>
<sequence>MFPPNKFSVCYGVLAINPPFHTDVSKNTAKKRADFEQRAAALRTTEAVILNMQLSTTNDVKIYNLSAGKSLPDWITERKRRKLEQKDVDVRRRIQLVQGFDMPDVSGNVTVTPDGRFVFATGAYKPFIKCFDLEQLSIKFSRGLDCEAIKMVCLSEDYSKFIVLEDDRYLEMHATFGRYFRMRIPKAGRDMAYSREASDLFVVAAGSDIYRLNLEEGRFLEPLHSPAPSLTCCEFNDYHQLFVAGTEDGCVEAYDHRDRSCVATLNCSLGASYQPKLSYSSGLVVPEVTAVRFKDALHLAVGTSTGQILMYDIRSSKPMLVRDQMMGLPIRKLDFVPEHDLVLSMDSRILKMWDGTTGKPFTSIEPGTTLSDFTRYPDSGLLFFANEAPKMLQYFVPAIGTAPKWCSYLETITEELEETDIPTVYDDYKFLTKDQLEEVGLANLIGTSMLRAYMHGYFIDSRLYEKAKTLTQPFAFEKYKERKLRDLIEEERRTDGVAAPKKTSLPKVNTELAEKLYESVEFNKQLGDKSKKTQKKIETATALLTDDRFKGLFSNPDFEVDETSEQYQQILPALKLLEKKERKKELKVYDDEDEGIVRPIESGLFMDDAVPESGSSTDEEDDQSDDGSNDESGNENLDGEDEVSGGEDHATNAMSMTGTTTNVEDYNMESDEEAAVFKPKGFRLIGVERAVELPTYTDDSVKKDDGTTLGARKAALKATSSMAEESDDVPFGGKTMTFKLKSRKQDEETQKKEHVKERKASRRKATMIRGTRGRGSRGRGK</sequence>
<feature type="domain" description="Nucleolar protein 10-like second" evidence="8">
    <location>
        <begin position="424"/>
        <end position="471"/>
    </location>
</feature>
<evidence type="ECO:0000256" key="6">
    <source>
        <dbReference type="SAM" id="MobiDB-lite"/>
    </source>
</evidence>
<dbReference type="InterPro" id="IPR040382">
    <property type="entry name" value="NOL10/Enp2"/>
</dbReference>
<dbReference type="InterPro" id="IPR015943">
    <property type="entry name" value="WD40/YVTN_repeat-like_dom_sf"/>
</dbReference>
<dbReference type="Proteomes" id="UP000095287">
    <property type="component" value="Unplaced"/>
</dbReference>
<dbReference type="PANTHER" id="PTHR14927">
    <property type="entry name" value="NUCLEOLAR PROTEIN 10"/>
    <property type="match status" value="1"/>
</dbReference>
<evidence type="ECO:0000256" key="4">
    <source>
        <dbReference type="ARBA" id="ARBA00022737"/>
    </source>
</evidence>
<keyword evidence="5" id="KW-0539">Nucleus</keyword>
<dbReference type="PANTHER" id="PTHR14927:SF0">
    <property type="entry name" value="NUCLEOLAR PROTEIN 10"/>
    <property type="match status" value="1"/>
</dbReference>
<evidence type="ECO:0000259" key="8">
    <source>
        <dbReference type="Pfam" id="PF23097"/>
    </source>
</evidence>
<keyword evidence="4" id="KW-0677">Repeat</keyword>
<evidence type="ECO:0000259" key="7">
    <source>
        <dbReference type="Pfam" id="PF08159"/>
    </source>
</evidence>
<dbReference type="InterPro" id="IPR036322">
    <property type="entry name" value="WD40_repeat_dom_sf"/>
</dbReference>
<feature type="compositionally biased region" description="Polar residues" evidence="6">
    <location>
        <begin position="652"/>
        <end position="664"/>
    </location>
</feature>
<proteinExistence type="inferred from homology"/>
<dbReference type="InterPro" id="IPR056551">
    <property type="entry name" value="Beta-prop_NOL10_N"/>
</dbReference>
<dbReference type="Gene3D" id="2.130.10.10">
    <property type="entry name" value="YVTN repeat-like/Quinoprotein amine dehydrogenase"/>
    <property type="match status" value="1"/>
</dbReference>
<dbReference type="InterPro" id="IPR056550">
    <property type="entry name" value="NOL10_2nd"/>
</dbReference>
<evidence type="ECO:0000259" key="9">
    <source>
        <dbReference type="Pfam" id="PF23098"/>
    </source>
</evidence>
<feature type="domain" description="NUC153" evidence="7">
    <location>
        <begin position="546"/>
        <end position="569"/>
    </location>
</feature>
<comment type="similarity">
    <text evidence="2">Belongs to the WD repeat NOL10/ENP2 family.</text>
</comment>
<evidence type="ECO:0000256" key="5">
    <source>
        <dbReference type="ARBA" id="ARBA00023242"/>
    </source>
</evidence>
<dbReference type="GO" id="GO:0000462">
    <property type="term" value="P:maturation of SSU-rRNA from tricistronic rRNA transcript (SSU-rRNA, 5.8S rRNA, LSU-rRNA)"/>
    <property type="evidence" value="ECO:0007669"/>
    <property type="project" value="TreeGrafter"/>
</dbReference>
<dbReference type="Pfam" id="PF08159">
    <property type="entry name" value="NUC153"/>
    <property type="match status" value="1"/>
</dbReference>
<evidence type="ECO:0000256" key="3">
    <source>
        <dbReference type="ARBA" id="ARBA00022574"/>
    </source>
</evidence>
<dbReference type="GO" id="GO:0032040">
    <property type="term" value="C:small-subunit processome"/>
    <property type="evidence" value="ECO:0007669"/>
    <property type="project" value="TreeGrafter"/>
</dbReference>
<dbReference type="InterPro" id="IPR012580">
    <property type="entry name" value="NUC153"/>
</dbReference>
<name>A0A1I7ZKS1_9BILA</name>
<dbReference type="SUPFAM" id="SSF50978">
    <property type="entry name" value="WD40 repeat-like"/>
    <property type="match status" value="1"/>
</dbReference>
<organism evidence="10 11">
    <name type="scientific">Steinernema glaseri</name>
    <dbReference type="NCBI Taxonomy" id="37863"/>
    <lineage>
        <taxon>Eukaryota</taxon>
        <taxon>Metazoa</taxon>
        <taxon>Ecdysozoa</taxon>
        <taxon>Nematoda</taxon>
        <taxon>Chromadorea</taxon>
        <taxon>Rhabditida</taxon>
        <taxon>Tylenchina</taxon>
        <taxon>Panagrolaimomorpha</taxon>
        <taxon>Strongyloidoidea</taxon>
        <taxon>Steinernematidae</taxon>
        <taxon>Steinernema</taxon>
    </lineage>
</organism>
<feature type="region of interest" description="Disordered" evidence="6">
    <location>
        <begin position="719"/>
        <end position="781"/>
    </location>
</feature>
<feature type="compositionally biased region" description="Basic residues" evidence="6">
    <location>
        <begin position="759"/>
        <end position="781"/>
    </location>
</feature>
<evidence type="ECO:0000313" key="11">
    <source>
        <dbReference type="WBParaSite" id="L893_g27184.t1"/>
    </source>
</evidence>
<evidence type="ECO:0000313" key="10">
    <source>
        <dbReference type="Proteomes" id="UP000095287"/>
    </source>
</evidence>
<comment type="subcellular location">
    <subcellularLocation>
        <location evidence="1">Nucleus</location>
        <location evidence="1">Nucleolus</location>
    </subcellularLocation>
</comment>